<dbReference type="Proteomes" id="UP000202998">
    <property type="component" value="Segment"/>
</dbReference>
<evidence type="ECO:0000313" key="3">
    <source>
        <dbReference type="Proteomes" id="UP000202998"/>
    </source>
</evidence>
<sequence>MTKLLTSLAVKNEIERQLARIVVTMAGHRSCQKRMQATAIPSPPRLPKPSAKSMMSADSHYCPRPPPTQDEIDLFCVDMRTALTEAETRPAQDCSSKYPDIILPDNSSNCTSKTLSPKKKAPPLKSRAKTPSSLHAQQQEACSM</sequence>
<organism evidence="2 3">
    <name type="scientific">Seal parapoxvirus</name>
    <dbReference type="NCBI Taxonomy" id="187984"/>
    <lineage>
        <taxon>Viruses</taxon>
        <taxon>Varidnaviria</taxon>
        <taxon>Bamfordvirae</taxon>
        <taxon>Nucleocytoviricota</taxon>
        <taxon>Pokkesviricetes</taxon>
        <taxon>Chitovirales</taxon>
        <taxon>Poxviridae</taxon>
        <taxon>Chordopoxvirinae</taxon>
        <taxon>Parapoxvirus</taxon>
        <taxon>Parapoxvirus sealpox</taxon>
        <taxon>Grey sealpox virus</taxon>
    </lineage>
</organism>
<name>A0A1Z3GCP7_9POXV</name>
<reference evidence="2 3" key="1">
    <citation type="journal article" date="2017" name="Sci. Rep.">
        <title>Recovery of the first full-length genome sequence of a parapoxvirus directly from a clinical sample.</title>
        <authorList>
            <person name="Gunther T."/>
            <person name="Haas L."/>
            <person name="Alawi M."/>
            <person name="Wohlsein P."/>
            <person name="Marks J."/>
            <person name="Grundhoff A."/>
            <person name="Becher P."/>
            <person name="Fischer N."/>
        </authorList>
    </citation>
    <scope>NUCLEOTIDE SEQUENCE [LARGE SCALE GENOMIC DNA]</scope>
    <source>
        <strain evidence="2">AFK76s1</strain>
    </source>
</reference>
<protein>
    <submittedName>
        <fullName evidence="2">Uncharacterized protein</fullName>
    </submittedName>
</protein>
<dbReference type="OrthoDB" id="40712at10239"/>
<proteinExistence type="predicted"/>
<evidence type="ECO:0000313" key="2">
    <source>
        <dbReference type="EMBL" id="ASC55532.1"/>
    </source>
</evidence>
<feature type="compositionally biased region" description="Basic residues" evidence="1">
    <location>
        <begin position="116"/>
        <end position="128"/>
    </location>
</feature>
<feature type="region of interest" description="Disordered" evidence="1">
    <location>
        <begin position="34"/>
        <end position="64"/>
    </location>
</feature>
<keyword evidence="3" id="KW-1185">Reference proteome</keyword>
<dbReference type="EMBL" id="KY382358">
    <property type="protein sequence ID" value="ASC55532.1"/>
    <property type="molecule type" value="Genomic_DNA"/>
</dbReference>
<accession>A0A1Z3GCP7</accession>
<feature type="region of interest" description="Disordered" evidence="1">
    <location>
        <begin position="86"/>
        <end position="144"/>
    </location>
</feature>
<feature type="compositionally biased region" description="Polar residues" evidence="1">
    <location>
        <begin position="130"/>
        <end position="144"/>
    </location>
</feature>
<evidence type="ECO:0000256" key="1">
    <source>
        <dbReference type="SAM" id="MobiDB-lite"/>
    </source>
</evidence>
<gene>
    <name evidence="2" type="ORF">SePPVgORF106</name>
</gene>